<dbReference type="RefSeq" id="WP_220305756.1">
    <property type="nucleotide sequence ID" value="NZ_CP080590.1"/>
</dbReference>
<proteinExistence type="predicted"/>
<reference evidence="1 2" key="1">
    <citation type="submission" date="2021-08" db="EMBL/GenBank/DDBJ databases">
        <title>Devosia salina sp. nov., isolated from the South China Sea sediment.</title>
        <authorList>
            <person name="Zhou Z."/>
        </authorList>
    </citation>
    <scope>NUCLEOTIDE SEQUENCE [LARGE SCALE GENOMIC DNA]</scope>
    <source>
        <strain evidence="1 2">SCS-3</strain>
    </source>
</reference>
<dbReference type="Proteomes" id="UP000825799">
    <property type="component" value="Chromosome"/>
</dbReference>
<protein>
    <submittedName>
        <fullName evidence="1">Uncharacterized protein</fullName>
    </submittedName>
</protein>
<organism evidence="1 2">
    <name type="scientific">Devosia salina</name>
    <dbReference type="NCBI Taxonomy" id="2860336"/>
    <lineage>
        <taxon>Bacteria</taxon>
        <taxon>Pseudomonadati</taxon>
        <taxon>Pseudomonadota</taxon>
        <taxon>Alphaproteobacteria</taxon>
        <taxon>Hyphomicrobiales</taxon>
        <taxon>Devosiaceae</taxon>
        <taxon>Devosia</taxon>
    </lineage>
</organism>
<accession>A0ABX8WGE2</accession>
<evidence type="ECO:0000313" key="2">
    <source>
        <dbReference type="Proteomes" id="UP000825799"/>
    </source>
</evidence>
<evidence type="ECO:0000313" key="1">
    <source>
        <dbReference type="EMBL" id="QYO77295.1"/>
    </source>
</evidence>
<keyword evidence="2" id="KW-1185">Reference proteome</keyword>
<gene>
    <name evidence="1" type="ORF">K1X15_01540</name>
</gene>
<sequence length="70" mass="7472">MGFYSSYSADGLLLNLRASLSLSASLPEVDMCVTVLFPDRAGIGSGFGEALGKACERVGFTLFRRYTALT</sequence>
<dbReference type="EMBL" id="CP080590">
    <property type="protein sequence ID" value="QYO77295.1"/>
    <property type="molecule type" value="Genomic_DNA"/>
</dbReference>
<name>A0ABX8WGE2_9HYPH</name>